<feature type="compositionally biased region" description="Low complexity" evidence="1">
    <location>
        <begin position="12"/>
        <end position="31"/>
    </location>
</feature>
<feature type="region of interest" description="Disordered" evidence="1">
    <location>
        <begin position="1"/>
        <end position="77"/>
    </location>
</feature>
<gene>
    <name evidence="2" type="ORF">QQS21_009941</name>
</gene>
<feature type="region of interest" description="Disordered" evidence="1">
    <location>
        <begin position="89"/>
        <end position="114"/>
    </location>
</feature>
<evidence type="ECO:0000256" key="1">
    <source>
        <dbReference type="SAM" id="MobiDB-lite"/>
    </source>
</evidence>
<dbReference type="AlphaFoldDB" id="A0AAJ0FPV9"/>
<feature type="region of interest" description="Disordered" evidence="1">
    <location>
        <begin position="126"/>
        <end position="153"/>
    </location>
</feature>
<feature type="compositionally biased region" description="Polar residues" evidence="1">
    <location>
        <begin position="103"/>
        <end position="114"/>
    </location>
</feature>
<reference evidence="2" key="1">
    <citation type="submission" date="2023-06" db="EMBL/GenBank/DDBJ databases">
        <title>Conoideocrella luteorostrata (Hypocreales: Clavicipitaceae), a potential biocontrol fungus for elongate hemlock scale in United States Christmas tree production areas.</title>
        <authorList>
            <person name="Barrett H."/>
            <person name="Lovett B."/>
            <person name="Macias A.M."/>
            <person name="Stajich J.E."/>
            <person name="Kasson M.T."/>
        </authorList>
    </citation>
    <scope>NUCLEOTIDE SEQUENCE</scope>
    <source>
        <strain evidence="2">ARSEF 14590</strain>
    </source>
</reference>
<feature type="compositionally biased region" description="Low complexity" evidence="1">
    <location>
        <begin position="201"/>
        <end position="219"/>
    </location>
</feature>
<feature type="compositionally biased region" description="Polar residues" evidence="1">
    <location>
        <begin position="180"/>
        <end position="190"/>
    </location>
</feature>
<dbReference type="Proteomes" id="UP001251528">
    <property type="component" value="Unassembled WGS sequence"/>
</dbReference>
<accession>A0AAJ0FPV9</accession>
<feature type="compositionally biased region" description="Low complexity" evidence="1">
    <location>
        <begin position="93"/>
        <end position="102"/>
    </location>
</feature>
<protein>
    <submittedName>
        <fullName evidence="2">Uncharacterized protein</fullName>
    </submittedName>
</protein>
<feature type="compositionally biased region" description="Basic residues" evidence="1">
    <location>
        <begin position="1"/>
        <end position="11"/>
    </location>
</feature>
<keyword evidence="3" id="KW-1185">Reference proteome</keyword>
<sequence>MHQSWSKRHARPTPSTPQTEQKQPQQQPQQQLRRMASFSQRFRGSKPTPAEPSSQEQKDRPRTFYVPTHAAASFAKTVSPLTATFIDERDELSSSTTSTGTGNNRCGINSTQQKGSNYHATVAANTTQANNKAYPSRQAISRKGRESSSSTSTTDYASFLAEAEVNDRAFRTRMAHRRSNSAAGGQTHTFSKPHRDSAYYSTGSRSSVSGSEGRPSRVSCHMAKDTVAPLSAAPASTLAGKPTKTLGRRLSEYFKPPNAEGGVGVMA</sequence>
<name>A0AAJ0FPV9_9HYPO</name>
<evidence type="ECO:0000313" key="3">
    <source>
        <dbReference type="Proteomes" id="UP001251528"/>
    </source>
</evidence>
<organism evidence="2 3">
    <name type="scientific">Conoideocrella luteorostrata</name>
    <dbReference type="NCBI Taxonomy" id="1105319"/>
    <lineage>
        <taxon>Eukaryota</taxon>
        <taxon>Fungi</taxon>
        <taxon>Dikarya</taxon>
        <taxon>Ascomycota</taxon>
        <taxon>Pezizomycotina</taxon>
        <taxon>Sordariomycetes</taxon>
        <taxon>Hypocreomycetidae</taxon>
        <taxon>Hypocreales</taxon>
        <taxon>Clavicipitaceae</taxon>
        <taxon>Conoideocrella</taxon>
    </lineage>
</organism>
<evidence type="ECO:0000313" key="2">
    <source>
        <dbReference type="EMBL" id="KAK2592361.1"/>
    </source>
</evidence>
<proteinExistence type="predicted"/>
<feature type="region of interest" description="Disordered" evidence="1">
    <location>
        <begin position="175"/>
        <end position="219"/>
    </location>
</feature>
<dbReference type="EMBL" id="JASWJB010000271">
    <property type="protein sequence ID" value="KAK2592361.1"/>
    <property type="molecule type" value="Genomic_DNA"/>
</dbReference>
<comment type="caution">
    <text evidence="2">The sequence shown here is derived from an EMBL/GenBank/DDBJ whole genome shotgun (WGS) entry which is preliminary data.</text>
</comment>